<evidence type="ECO:0000313" key="4">
    <source>
        <dbReference type="Proteomes" id="UP000230233"/>
    </source>
</evidence>
<dbReference type="STRING" id="1611254.A0A2G5UBH1"/>
<comment type="caution">
    <text evidence="3">The sequence shown here is derived from an EMBL/GenBank/DDBJ whole genome shotgun (WGS) entry which is preliminary data.</text>
</comment>
<dbReference type="Gene3D" id="3.10.100.10">
    <property type="entry name" value="Mannose-Binding Protein A, subunit A"/>
    <property type="match status" value="1"/>
</dbReference>
<evidence type="ECO:0000259" key="2">
    <source>
        <dbReference type="SMART" id="SM00605"/>
    </source>
</evidence>
<dbReference type="InterPro" id="IPR006583">
    <property type="entry name" value="PAN-3_domain"/>
</dbReference>
<dbReference type="Pfam" id="PF08277">
    <property type="entry name" value="PAN_3"/>
    <property type="match status" value="1"/>
</dbReference>
<dbReference type="InterPro" id="IPR016186">
    <property type="entry name" value="C-type_lectin-like/link_sf"/>
</dbReference>
<feature type="chain" id="PRO_5013889125" description="PAN-3 domain-containing protein" evidence="1">
    <location>
        <begin position="17"/>
        <end position="287"/>
    </location>
</feature>
<reference evidence="4" key="1">
    <citation type="submission" date="2017-10" db="EMBL/GenBank/DDBJ databases">
        <title>Rapid genome shrinkage in a self-fertile nematode reveals novel sperm competition proteins.</title>
        <authorList>
            <person name="Yin D."/>
            <person name="Schwarz E.M."/>
            <person name="Thomas C.G."/>
            <person name="Felde R.L."/>
            <person name="Korf I.F."/>
            <person name="Cutter A.D."/>
            <person name="Schartner C.M."/>
            <person name="Ralston E.J."/>
            <person name="Meyer B.J."/>
            <person name="Haag E.S."/>
        </authorList>
    </citation>
    <scope>NUCLEOTIDE SEQUENCE [LARGE SCALE GENOMIC DNA]</scope>
    <source>
        <strain evidence="4">JU1422</strain>
    </source>
</reference>
<keyword evidence="4" id="KW-1185">Reference proteome</keyword>
<feature type="domain" description="PAN-3" evidence="2">
    <location>
        <begin position="1"/>
        <end position="129"/>
    </location>
</feature>
<dbReference type="PANTHER" id="PTHR47629">
    <property type="entry name" value="C-TYPE LECTIN-RELATED"/>
    <property type="match status" value="1"/>
</dbReference>
<name>A0A2G5UBH1_9PELO</name>
<accession>A0A2G5UBH1</accession>
<dbReference type="EMBL" id="PDUG01000004">
    <property type="protein sequence ID" value="PIC36773.1"/>
    <property type="molecule type" value="Genomic_DNA"/>
</dbReference>
<dbReference type="SUPFAM" id="SSF56436">
    <property type="entry name" value="C-type lectin-like"/>
    <property type="match status" value="1"/>
</dbReference>
<gene>
    <name evidence="3" type="primary">Cnig_chr_IV.g15646</name>
    <name evidence="3" type="ORF">B9Z55_015646</name>
</gene>
<evidence type="ECO:0000256" key="1">
    <source>
        <dbReference type="SAM" id="SignalP"/>
    </source>
</evidence>
<keyword evidence="1" id="KW-0732">Signal</keyword>
<dbReference type="PANTHER" id="PTHR47629:SF13">
    <property type="entry name" value="CW DOMAIN-CONTAINING PROTEIN-RELATED"/>
    <property type="match status" value="1"/>
</dbReference>
<dbReference type="SMART" id="SM00605">
    <property type="entry name" value="CW"/>
    <property type="match status" value="1"/>
</dbReference>
<protein>
    <recommendedName>
        <fullName evidence="2">PAN-3 domain-containing protein</fullName>
    </recommendedName>
</protein>
<dbReference type="OrthoDB" id="5906532at2759"/>
<evidence type="ECO:0000313" key="3">
    <source>
        <dbReference type="EMBL" id="PIC36773.1"/>
    </source>
</evidence>
<feature type="signal peptide" evidence="1">
    <location>
        <begin position="1"/>
        <end position="16"/>
    </location>
</feature>
<dbReference type="Proteomes" id="UP000230233">
    <property type="component" value="Chromosome IV"/>
</dbReference>
<dbReference type="AlphaFoldDB" id="A0A2G5UBH1"/>
<proteinExistence type="predicted"/>
<dbReference type="InterPro" id="IPR016187">
    <property type="entry name" value="CTDL_fold"/>
</dbReference>
<sequence length="287" mass="32877">MIQTFLLLILIPQSLAIMKMIQIYGKVTYGPFPMTSPSYENCALECFNLDYCILSWQTPEGLCYHYSYLNRSDTITVVETGIEEESVVAFKTNITGTDCPISYTDMDFKMTIPSGDTYSWIKTGNSWGLNGCRDGWKRFDRVDGVSVCMQIYSYPDEIERWDARYFCKIMGTDQIGVASVDESQWIHDQMMEYNPSKTEPFAFWTGGEQHQNCTTTPTYCEIVEWEDGYTKGIAALDTSTNFDCKCMNKMCISVAYVKDDERKTVQTIHCHKWAPGYVCGYDLRKSG</sequence>
<organism evidence="3 4">
    <name type="scientific">Caenorhabditis nigoni</name>
    <dbReference type="NCBI Taxonomy" id="1611254"/>
    <lineage>
        <taxon>Eukaryota</taxon>
        <taxon>Metazoa</taxon>
        <taxon>Ecdysozoa</taxon>
        <taxon>Nematoda</taxon>
        <taxon>Chromadorea</taxon>
        <taxon>Rhabditida</taxon>
        <taxon>Rhabditina</taxon>
        <taxon>Rhabditomorpha</taxon>
        <taxon>Rhabditoidea</taxon>
        <taxon>Rhabditidae</taxon>
        <taxon>Peloderinae</taxon>
        <taxon>Caenorhabditis</taxon>
    </lineage>
</organism>